<dbReference type="EMBL" id="JBHSXX010000001">
    <property type="protein sequence ID" value="MFC6870884.1"/>
    <property type="molecule type" value="Genomic_DNA"/>
</dbReference>
<evidence type="ECO:0000313" key="3">
    <source>
        <dbReference type="Proteomes" id="UP001596337"/>
    </source>
</evidence>
<protein>
    <submittedName>
        <fullName evidence="2">Uncharacterized protein</fullName>
    </submittedName>
</protein>
<proteinExistence type="predicted"/>
<dbReference type="Proteomes" id="UP001596337">
    <property type="component" value="Unassembled WGS sequence"/>
</dbReference>
<gene>
    <name evidence="2" type="ORF">ACFQGD_27525</name>
</gene>
<evidence type="ECO:0000313" key="2">
    <source>
        <dbReference type="EMBL" id="MFC6870884.1"/>
    </source>
</evidence>
<evidence type="ECO:0000256" key="1">
    <source>
        <dbReference type="SAM" id="MobiDB-lite"/>
    </source>
</evidence>
<name>A0ABW2C9Z6_9PSEU</name>
<organism evidence="2 3">
    <name type="scientific">Haloechinothrix salitolerans</name>
    <dbReference type="NCBI Taxonomy" id="926830"/>
    <lineage>
        <taxon>Bacteria</taxon>
        <taxon>Bacillati</taxon>
        <taxon>Actinomycetota</taxon>
        <taxon>Actinomycetes</taxon>
        <taxon>Pseudonocardiales</taxon>
        <taxon>Pseudonocardiaceae</taxon>
        <taxon>Haloechinothrix</taxon>
    </lineage>
</organism>
<dbReference type="RefSeq" id="WP_345390884.1">
    <property type="nucleotide sequence ID" value="NZ_BAABLA010000007.1"/>
</dbReference>
<sequence length="226" mass="24917">MTNDDGEPLKIHRARIRTTHHAMRDKSRWTGGRATIDPNHSPAVEGDHYLTASTDTQRRAADAIIEDAQHDLLRRAQPPAVVTDEDAATLAHEYPQLVTDLGLDDAVLTELVGGARDVFVAACADQLSGLHGPKGKPCPARPWVCLLCPLAVFAPRHATNLLRLKAFFSRQWQQMPAGQFMAVFGHYAQRIDHVLDRFDPALLATAGQRVADADNELPVRPEESTR</sequence>
<feature type="region of interest" description="Disordered" evidence="1">
    <location>
        <begin position="20"/>
        <end position="47"/>
    </location>
</feature>
<comment type="caution">
    <text evidence="2">The sequence shown here is derived from an EMBL/GenBank/DDBJ whole genome shotgun (WGS) entry which is preliminary data.</text>
</comment>
<keyword evidence="3" id="KW-1185">Reference proteome</keyword>
<reference evidence="3" key="1">
    <citation type="journal article" date="2019" name="Int. J. Syst. Evol. Microbiol.">
        <title>The Global Catalogue of Microorganisms (GCM) 10K type strain sequencing project: providing services to taxonomists for standard genome sequencing and annotation.</title>
        <authorList>
            <consortium name="The Broad Institute Genomics Platform"/>
            <consortium name="The Broad Institute Genome Sequencing Center for Infectious Disease"/>
            <person name="Wu L."/>
            <person name="Ma J."/>
        </authorList>
    </citation>
    <scope>NUCLEOTIDE SEQUENCE [LARGE SCALE GENOMIC DNA]</scope>
    <source>
        <strain evidence="3">KCTC 32255</strain>
    </source>
</reference>
<accession>A0ABW2C9Z6</accession>